<dbReference type="AlphaFoldDB" id="E6QHH7"/>
<organism evidence="1">
    <name type="scientific">mine drainage metagenome</name>
    <dbReference type="NCBI Taxonomy" id="410659"/>
    <lineage>
        <taxon>unclassified sequences</taxon>
        <taxon>metagenomes</taxon>
        <taxon>ecological metagenomes</taxon>
    </lineage>
</organism>
<comment type="caution">
    <text evidence="1">The sequence shown here is derived from an EMBL/GenBank/DDBJ whole genome shotgun (WGS) entry which is preliminary data.</text>
</comment>
<proteinExistence type="predicted"/>
<evidence type="ECO:0000313" key="1">
    <source>
        <dbReference type="EMBL" id="CBI06691.1"/>
    </source>
</evidence>
<name>E6QHH7_9ZZZZ</name>
<dbReference type="EMBL" id="CABQ01000008">
    <property type="protein sequence ID" value="CBI06691.1"/>
    <property type="molecule type" value="Genomic_DNA"/>
</dbReference>
<reference evidence="1" key="1">
    <citation type="submission" date="2009-10" db="EMBL/GenBank/DDBJ databases">
        <title>Diversity of trophic interactions inside an arsenic-rich microbial ecosystem.</title>
        <authorList>
            <person name="Bertin P.N."/>
            <person name="Heinrich-Salmeron A."/>
            <person name="Pelletier E."/>
            <person name="Goulhen-Chollet F."/>
            <person name="Arsene-Ploetze F."/>
            <person name="Gallien S."/>
            <person name="Calteau A."/>
            <person name="Vallenet D."/>
            <person name="Casiot C."/>
            <person name="Chane-Woon-Ming B."/>
            <person name="Giloteaux L."/>
            <person name="Barakat M."/>
            <person name="Bonnefoy V."/>
            <person name="Bruneel O."/>
            <person name="Chandler M."/>
            <person name="Cleiss J."/>
            <person name="Duran R."/>
            <person name="Elbaz-Poulichet F."/>
            <person name="Fonknechten N."/>
            <person name="Lauga B."/>
            <person name="Mornico D."/>
            <person name="Ortet P."/>
            <person name="Schaeffer C."/>
            <person name="Siguier P."/>
            <person name="Alexander Thil Smith A."/>
            <person name="Van Dorsselaer A."/>
            <person name="Weissenbach J."/>
            <person name="Medigue C."/>
            <person name="Le Paslier D."/>
        </authorList>
    </citation>
    <scope>NUCLEOTIDE SEQUENCE</scope>
</reference>
<gene>
    <name evidence="1" type="ORF">CARN6_2803</name>
</gene>
<protein>
    <submittedName>
        <fullName evidence="1">Uncharacterized protein</fullName>
    </submittedName>
</protein>
<sequence>MIRGRAQSVLMSELIPAEDACRRNHDVAA</sequence>
<accession>E6QHH7</accession>